<dbReference type="PIRSF" id="PIRSF008546">
    <property type="entry name" value="UCP008546"/>
    <property type="match status" value="1"/>
</dbReference>
<evidence type="ECO:0000313" key="1">
    <source>
        <dbReference type="EMBL" id="QIK38352.1"/>
    </source>
</evidence>
<dbReference type="EMBL" id="CP048029">
    <property type="protein sequence ID" value="QIK38352.1"/>
    <property type="molecule type" value="Genomic_DNA"/>
</dbReference>
<dbReference type="Pfam" id="PF08837">
    <property type="entry name" value="DUF1810"/>
    <property type="match status" value="1"/>
</dbReference>
<dbReference type="SUPFAM" id="SSF140736">
    <property type="entry name" value="Rv1873-like"/>
    <property type="match status" value="1"/>
</dbReference>
<protein>
    <submittedName>
        <fullName evidence="1">DUF1810 domain-containing protein</fullName>
    </submittedName>
</protein>
<dbReference type="InterPro" id="IPR036287">
    <property type="entry name" value="Rv1873-like_sf"/>
</dbReference>
<dbReference type="AlphaFoldDB" id="A0A6G7VEH3"/>
<dbReference type="Proteomes" id="UP000502699">
    <property type="component" value="Chromosome"/>
</dbReference>
<keyword evidence="2" id="KW-1185">Reference proteome</keyword>
<evidence type="ECO:0000313" key="2">
    <source>
        <dbReference type="Proteomes" id="UP000502699"/>
    </source>
</evidence>
<dbReference type="KEGG" id="cjap:GWK36_10590"/>
<dbReference type="Gene3D" id="1.25.40.380">
    <property type="entry name" value="Protein of unknown function DUF1810"/>
    <property type="match status" value="1"/>
</dbReference>
<sequence>MSSGPYDLERFVAAQASIYEQALAELRAGCKRSHWMWFIFPQIAGLGTSPMSRRYTIRNLDEARAYLAHPLLGARLRACAEALLAIEGKGAREILGSPDDLKLRSSATLFACISPKGSVFHRLLERYFVGMLDPLTLERCGMERL</sequence>
<reference evidence="2" key="1">
    <citation type="submission" date="2020-01" db="EMBL/GenBank/DDBJ databases">
        <title>Caldichromatium gen. nov., sp. nov., a thermophilic purple sulfur bacterium member of the family Chromatiaceae isolated from Nakabusa hot spring, Japan.</title>
        <authorList>
            <person name="Saini M.K."/>
            <person name="Hanada S."/>
            <person name="Tank M."/>
        </authorList>
    </citation>
    <scope>NUCLEOTIDE SEQUENCE [LARGE SCALE GENOMIC DNA]</scope>
    <source>
        <strain evidence="2">No.7</strain>
    </source>
</reference>
<dbReference type="RefSeq" id="WP_166271110.1">
    <property type="nucleotide sequence ID" value="NZ_CP048029.1"/>
</dbReference>
<dbReference type="InterPro" id="IPR014937">
    <property type="entry name" value="DUF1810"/>
</dbReference>
<name>A0A6G7VEH3_9GAMM</name>
<organism evidence="1 2">
    <name type="scientific">Caldichromatium japonicum</name>
    <dbReference type="NCBI Taxonomy" id="2699430"/>
    <lineage>
        <taxon>Bacteria</taxon>
        <taxon>Pseudomonadati</taxon>
        <taxon>Pseudomonadota</taxon>
        <taxon>Gammaproteobacteria</taxon>
        <taxon>Chromatiales</taxon>
        <taxon>Chromatiaceae</taxon>
        <taxon>Caldichromatium</taxon>
    </lineage>
</organism>
<accession>A0A6G7VEH3</accession>
<gene>
    <name evidence="1" type="ORF">GWK36_10590</name>
</gene>
<proteinExistence type="predicted"/>